<dbReference type="InterPro" id="IPR029787">
    <property type="entry name" value="Nucleotide_cyclase"/>
</dbReference>
<dbReference type="Gene3D" id="6.10.250.780">
    <property type="match status" value="1"/>
</dbReference>
<keyword evidence="7" id="KW-0456">Lyase</keyword>
<dbReference type="Gene3D" id="3.30.70.1230">
    <property type="entry name" value="Nucleotide cyclase"/>
    <property type="match status" value="1"/>
</dbReference>
<dbReference type="PANTHER" id="PTHR11920:SF494">
    <property type="entry name" value="ATRIAL NATRIURETIC PEPTIDE RECEPTOR 2"/>
    <property type="match status" value="1"/>
</dbReference>
<keyword evidence="2" id="KW-0812">Transmembrane</keyword>
<dbReference type="GO" id="GO:0035556">
    <property type="term" value="P:intracellular signal transduction"/>
    <property type="evidence" value="ECO:0007669"/>
    <property type="project" value="InterPro"/>
</dbReference>
<keyword evidence="9" id="KW-0675">Receptor</keyword>
<proteinExistence type="predicted"/>
<evidence type="ECO:0000256" key="1">
    <source>
        <dbReference type="ARBA" id="ARBA00004370"/>
    </source>
</evidence>
<keyword evidence="4" id="KW-1133">Transmembrane helix</keyword>
<comment type="subcellular location">
    <subcellularLocation>
        <location evidence="1">Membrane</location>
    </subcellularLocation>
</comment>
<dbReference type="PROSITE" id="PS50125">
    <property type="entry name" value="GUANYLATE_CYCLASE_2"/>
    <property type="match status" value="1"/>
</dbReference>
<dbReference type="Proteomes" id="UP000887013">
    <property type="component" value="Unassembled WGS sequence"/>
</dbReference>
<keyword evidence="3" id="KW-0547">Nucleotide-binding</keyword>
<evidence type="ECO:0000256" key="3">
    <source>
        <dbReference type="ARBA" id="ARBA00022741"/>
    </source>
</evidence>
<dbReference type="GO" id="GO:0001653">
    <property type="term" value="F:peptide receptor activity"/>
    <property type="evidence" value="ECO:0007669"/>
    <property type="project" value="TreeGrafter"/>
</dbReference>
<dbReference type="AlphaFoldDB" id="A0A8X6MKY7"/>
<evidence type="ECO:0000256" key="4">
    <source>
        <dbReference type="ARBA" id="ARBA00022989"/>
    </source>
</evidence>
<dbReference type="GO" id="GO:0004016">
    <property type="term" value="F:adenylate cyclase activity"/>
    <property type="evidence" value="ECO:0007669"/>
    <property type="project" value="TreeGrafter"/>
</dbReference>
<reference evidence="9" key="1">
    <citation type="submission" date="2020-08" db="EMBL/GenBank/DDBJ databases">
        <title>Multicomponent nature underlies the extraordinary mechanical properties of spider dragline silk.</title>
        <authorList>
            <person name="Kono N."/>
            <person name="Nakamura H."/>
            <person name="Mori M."/>
            <person name="Yoshida Y."/>
            <person name="Ohtoshi R."/>
            <person name="Malay A.D."/>
            <person name="Moran D.A.P."/>
            <person name="Tomita M."/>
            <person name="Numata K."/>
            <person name="Arakawa K."/>
        </authorList>
    </citation>
    <scope>NUCLEOTIDE SEQUENCE</scope>
</reference>
<dbReference type="GO" id="GO:0004383">
    <property type="term" value="F:guanylate cyclase activity"/>
    <property type="evidence" value="ECO:0007669"/>
    <property type="project" value="TreeGrafter"/>
</dbReference>
<dbReference type="EMBL" id="BMAW01093894">
    <property type="protein sequence ID" value="GFS62638.1"/>
    <property type="molecule type" value="Genomic_DNA"/>
</dbReference>
<dbReference type="InterPro" id="IPR001054">
    <property type="entry name" value="A/G_cyclase"/>
</dbReference>
<gene>
    <name evidence="9" type="primary">NPR1</name>
    <name evidence="9" type="ORF">NPIL_672321</name>
</gene>
<protein>
    <submittedName>
        <fullName evidence="9">Atrial natriuretic peptide receptor 1</fullName>
    </submittedName>
</protein>
<evidence type="ECO:0000256" key="7">
    <source>
        <dbReference type="ARBA" id="ARBA00023239"/>
    </source>
</evidence>
<accession>A0A8X6MKY7</accession>
<dbReference type="InterPro" id="IPR050401">
    <property type="entry name" value="Cyclic_nucleotide_synthase"/>
</dbReference>
<evidence type="ECO:0000256" key="2">
    <source>
        <dbReference type="ARBA" id="ARBA00022692"/>
    </source>
</evidence>
<dbReference type="PANTHER" id="PTHR11920">
    <property type="entry name" value="GUANYLYL CYCLASE"/>
    <property type="match status" value="1"/>
</dbReference>
<keyword evidence="10" id="KW-1185">Reference proteome</keyword>
<sequence>MTAQGIESGNILDNLLSRTEQYLNNAKSLVEERTADYLEKNRKAENLLYQLLPKSVASQLNHGQSVTAEAFDGVTIYFRDIVGFTSVSARSTPMQIIALYISW</sequence>
<keyword evidence="5" id="KW-0472">Membrane</keyword>
<dbReference type="GO" id="GO:0005886">
    <property type="term" value="C:plasma membrane"/>
    <property type="evidence" value="ECO:0007669"/>
    <property type="project" value="TreeGrafter"/>
</dbReference>
<name>A0A8X6MKY7_NEPPI</name>
<comment type="caution">
    <text evidence="9">The sequence shown here is derived from an EMBL/GenBank/DDBJ whole genome shotgun (WGS) entry which is preliminary data.</text>
</comment>
<dbReference type="GO" id="GO:0000166">
    <property type="term" value="F:nucleotide binding"/>
    <property type="evidence" value="ECO:0007669"/>
    <property type="project" value="UniProtKB-KW"/>
</dbReference>
<dbReference type="Pfam" id="PF00211">
    <property type="entry name" value="Guanylate_cyc"/>
    <property type="match status" value="1"/>
</dbReference>
<dbReference type="SUPFAM" id="SSF55073">
    <property type="entry name" value="Nucleotide cyclase"/>
    <property type="match status" value="1"/>
</dbReference>
<evidence type="ECO:0000256" key="6">
    <source>
        <dbReference type="ARBA" id="ARBA00023180"/>
    </source>
</evidence>
<dbReference type="GO" id="GO:0007168">
    <property type="term" value="P:receptor guanylyl cyclase signaling pathway"/>
    <property type="evidence" value="ECO:0007669"/>
    <property type="project" value="TreeGrafter"/>
</dbReference>
<dbReference type="OrthoDB" id="1890790at2759"/>
<evidence type="ECO:0000313" key="9">
    <source>
        <dbReference type="EMBL" id="GFS62638.1"/>
    </source>
</evidence>
<keyword evidence="6" id="KW-0325">Glycoprotein</keyword>
<evidence type="ECO:0000259" key="8">
    <source>
        <dbReference type="PROSITE" id="PS50125"/>
    </source>
</evidence>
<feature type="domain" description="Guanylate cyclase" evidence="8">
    <location>
        <begin position="75"/>
        <end position="103"/>
    </location>
</feature>
<evidence type="ECO:0000256" key="5">
    <source>
        <dbReference type="ARBA" id="ARBA00023136"/>
    </source>
</evidence>
<evidence type="ECO:0000313" key="10">
    <source>
        <dbReference type="Proteomes" id="UP000887013"/>
    </source>
</evidence>
<organism evidence="9 10">
    <name type="scientific">Nephila pilipes</name>
    <name type="common">Giant wood spider</name>
    <name type="synonym">Nephila maculata</name>
    <dbReference type="NCBI Taxonomy" id="299642"/>
    <lineage>
        <taxon>Eukaryota</taxon>
        <taxon>Metazoa</taxon>
        <taxon>Ecdysozoa</taxon>
        <taxon>Arthropoda</taxon>
        <taxon>Chelicerata</taxon>
        <taxon>Arachnida</taxon>
        <taxon>Araneae</taxon>
        <taxon>Araneomorphae</taxon>
        <taxon>Entelegynae</taxon>
        <taxon>Araneoidea</taxon>
        <taxon>Nephilidae</taxon>
        <taxon>Nephila</taxon>
    </lineage>
</organism>